<gene>
    <name evidence="2" type="ordered locus">Dester_0096</name>
</gene>
<name>F0S0V0_DESTD</name>
<dbReference type="AlphaFoldDB" id="F0S0V0"/>
<dbReference type="eggNOG" id="COG0146">
    <property type="taxonomic scope" value="Bacteria"/>
</dbReference>
<dbReference type="EC" id="3.5.2.9" evidence="2"/>
<accession>F0S0V0</accession>
<dbReference type="STRING" id="868864.Dester_0096"/>
<dbReference type="PANTHER" id="PTHR11365:SF23">
    <property type="entry name" value="HYPOTHETICAL 5-OXOPROLINASE (EUROFUNG)-RELATED"/>
    <property type="match status" value="1"/>
</dbReference>
<dbReference type="GO" id="GO:0005829">
    <property type="term" value="C:cytosol"/>
    <property type="evidence" value="ECO:0007669"/>
    <property type="project" value="TreeGrafter"/>
</dbReference>
<keyword evidence="3" id="KW-1185">Reference proteome</keyword>
<evidence type="ECO:0000313" key="3">
    <source>
        <dbReference type="Proteomes" id="UP000007102"/>
    </source>
</evidence>
<reference evidence="3" key="2">
    <citation type="submission" date="2011-02" db="EMBL/GenBank/DDBJ databases">
        <title>The complete genome of Desulfurobacterium thermolithotrophum DSM 11699.</title>
        <authorList>
            <consortium name="US DOE Joint Genome Institute (JGI-PGF)"/>
            <person name="Lucas S."/>
            <person name="Copeland A."/>
            <person name="Lapidus A."/>
            <person name="Bruce D."/>
            <person name="Goodwin L."/>
            <person name="Pitluck S."/>
            <person name="Kyrpides N."/>
            <person name="Mavromatis K."/>
            <person name="Pagani I."/>
            <person name="Ivanova N."/>
            <person name="Mikhailova N."/>
            <person name="Daligault H."/>
            <person name="Detter J.C."/>
            <person name="Tapia R."/>
            <person name="Han C."/>
            <person name="Land M."/>
            <person name="Hauser L."/>
            <person name="Markowitz V."/>
            <person name="Cheng J.-F."/>
            <person name="Hugenholtz P."/>
            <person name="Woyke T."/>
            <person name="Wu D."/>
            <person name="Spring S."/>
            <person name="Brambilla E."/>
            <person name="Klenk H.-P."/>
            <person name="Eisen J.A."/>
        </authorList>
    </citation>
    <scope>NUCLEOTIDE SEQUENCE [LARGE SCALE GENOMIC DNA]</scope>
    <source>
        <strain evidence="3">DSM 11699 / BSA</strain>
    </source>
</reference>
<evidence type="ECO:0000259" key="1">
    <source>
        <dbReference type="Pfam" id="PF02538"/>
    </source>
</evidence>
<feature type="domain" description="Hydantoinase B/oxoprolinase" evidence="1">
    <location>
        <begin position="5"/>
        <end position="520"/>
    </location>
</feature>
<dbReference type="InterPro" id="IPR003692">
    <property type="entry name" value="Hydantoinase_B"/>
</dbReference>
<dbReference type="GO" id="GO:0006749">
    <property type="term" value="P:glutathione metabolic process"/>
    <property type="evidence" value="ECO:0007669"/>
    <property type="project" value="TreeGrafter"/>
</dbReference>
<keyword evidence="2" id="KW-0378">Hydrolase</keyword>
<dbReference type="Proteomes" id="UP000007102">
    <property type="component" value="Chromosome"/>
</dbReference>
<proteinExistence type="predicted"/>
<dbReference type="InterPro" id="IPR045079">
    <property type="entry name" value="Oxoprolinase-like"/>
</dbReference>
<sequence>MQNVNPILLEIFKNRFSSIAEEMGVVLQRTSFSPNIKERRDFSCAIFNENGEMVAQAAHIPVHLGSMPLSVKSVIESLELKEGDMAILNDPFRGGTHLPDITIVAPVYTGGDKPAFYVANRAHHADIGGISPGSMPLSNSIFQEGLIIPPVKIVENGEIDEKLLDFIKANVRTPEEREGDFAAQIMANRVGIKRLKELINKYSLETVKGYSKALISYSERIMRETIKSIPDGVYEFEDFMEDDGSGNSDIKIKVKLTIDGEQALVDFSESDFQVEGSINSVKAITLSAVLYVFRCLVKEDIPTNAGCLAPVEVITKEGTIVDAKFPAAVSAGNVETSQRIVDVLLGALSEALPDFIPAASQGTMNNVTIGGFNPETGAPFTYYETIGGGMGASAKGDGESAIHSHMTNTLNTPVEALEFAYPFLVTEYSVRRNSGGDGLFKGGNGIVREFKFLTDVEVTVISERRRVPPYGLFGGEPGRTGENWIIKNGEKIRKDGKFTEKLSKGDVLRIETPGGGGFGQKVVK</sequence>
<dbReference type="KEGG" id="dte:Dester_0096"/>
<organism evidence="2 3">
    <name type="scientific">Desulfurobacterium thermolithotrophum (strain DSM 11699 / BSA)</name>
    <dbReference type="NCBI Taxonomy" id="868864"/>
    <lineage>
        <taxon>Bacteria</taxon>
        <taxon>Pseudomonadati</taxon>
        <taxon>Aquificota</taxon>
        <taxon>Aquificia</taxon>
        <taxon>Desulfurobacteriales</taxon>
        <taxon>Desulfurobacteriaceae</taxon>
        <taxon>Desulfurobacterium</taxon>
    </lineage>
</organism>
<reference evidence="2 3" key="1">
    <citation type="journal article" date="2011" name="Stand. Genomic Sci.">
        <title>Complete genome sequence of the thermophilic sulfur-reducer Desulfurobacterium thermolithotrophum type strain (BSA(T)) from a deep-sea hydrothermal vent.</title>
        <authorList>
            <person name="Goker M."/>
            <person name="Daligault H."/>
            <person name="Mwirichia R."/>
            <person name="Lapidus A."/>
            <person name="Lucas S."/>
            <person name="Deshpande S."/>
            <person name="Pagani I."/>
            <person name="Tapia R."/>
            <person name="Cheng J.F."/>
            <person name="Goodwin L."/>
            <person name="Pitluck S."/>
            <person name="Liolios K."/>
            <person name="Ivanova N."/>
            <person name="Mavromatis K."/>
            <person name="Mikhailova N."/>
            <person name="Pati A."/>
            <person name="Chen A."/>
            <person name="Palaniappan K."/>
            <person name="Han C."/>
            <person name="Land M."/>
            <person name="Hauser L."/>
            <person name="Pan C."/>
            <person name="Brambilla E.M."/>
            <person name="Rohde M."/>
            <person name="Spring S."/>
            <person name="Sikorski J."/>
            <person name="Wirth R."/>
            <person name="Detter J.C."/>
            <person name="Woyke T."/>
            <person name="Bristow J."/>
            <person name="Eisen J.A."/>
            <person name="Markowitz V."/>
            <person name="Hugenholtz P."/>
            <person name="Kyrpides N.C."/>
            <person name="Klenk H.P."/>
        </authorList>
    </citation>
    <scope>NUCLEOTIDE SEQUENCE [LARGE SCALE GENOMIC DNA]</scope>
    <source>
        <strain evidence="3">DSM 11699 / BSA</strain>
    </source>
</reference>
<dbReference type="RefSeq" id="WP_013637714.1">
    <property type="nucleotide sequence ID" value="NC_015185.1"/>
</dbReference>
<dbReference type="OrthoDB" id="102473at2"/>
<evidence type="ECO:0000313" key="2">
    <source>
        <dbReference type="EMBL" id="ADY72754.1"/>
    </source>
</evidence>
<dbReference type="HOGENOM" id="CLU_020413_1_0_0"/>
<protein>
    <submittedName>
        <fullName evidence="2">5-oxoprolinase (ATP-hydrolyzing)</fullName>
        <ecNumber evidence="2">3.5.2.9</ecNumber>
    </submittedName>
</protein>
<dbReference type="EMBL" id="CP002543">
    <property type="protein sequence ID" value="ADY72754.1"/>
    <property type="molecule type" value="Genomic_DNA"/>
</dbReference>
<dbReference type="InParanoid" id="F0S0V0"/>
<dbReference type="PANTHER" id="PTHR11365">
    <property type="entry name" value="5-OXOPROLINASE RELATED"/>
    <property type="match status" value="1"/>
</dbReference>
<dbReference type="GO" id="GO:0017168">
    <property type="term" value="F:5-oxoprolinase (ATP-hydrolyzing) activity"/>
    <property type="evidence" value="ECO:0007669"/>
    <property type="project" value="UniProtKB-EC"/>
</dbReference>
<dbReference type="Pfam" id="PF02538">
    <property type="entry name" value="Hydantoinase_B"/>
    <property type="match status" value="1"/>
</dbReference>